<accession>A0A218WEM0</accession>
<sequence>MSGRGLQSATPTLLPRSSAISVGTDDLGGGVAVVDWRPQLPNRSGALSRSSRSIRGLGPPIDDPIPSTEAADTHGGCR</sequence>
<evidence type="ECO:0000313" key="3">
    <source>
        <dbReference type="Proteomes" id="UP000197138"/>
    </source>
</evidence>
<dbReference type="AlphaFoldDB" id="A0A218WEM0"/>
<reference evidence="3" key="1">
    <citation type="journal article" date="2017" name="Plant J.">
        <title>The pomegranate (Punica granatum L.) genome and the genomics of punicalagin biosynthesis.</title>
        <authorList>
            <person name="Qin G."/>
            <person name="Xu C."/>
            <person name="Ming R."/>
            <person name="Tang H."/>
            <person name="Guyot R."/>
            <person name="Kramer E.M."/>
            <person name="Hu Y."/>
            <person name="Yi X."/>
            <person name="Qi Y."/>
            <person name="Xu X."/>
            <person name="Gao Z."/>
            <person name="Pan H."/>
            <person name="Jian J."/>
            <person name="Tian Y."/>
            <person name="Yue Z."/>
            <person name="Xu Y."/>
        </authorList>
    </citation>
    <scope>NUCLEOTIDE SEQUENCE [LARGE SCALE GENOMIC DNA]</scope>
    <source>
        <strain evidence="3">cv. Dabenzi</strain>
    </source>
</reference>
<gene>
    <name evidence="2" type="ORF">CDL15_Pgr014463</name>
</gene>
<evidence type="ECO:0000256" key="1">
    <source>
        <dbReference type="SAM" id="MobiDB-lite"/>
    </source>
</evidence>
<comment type="caution">
    <text evidence="2">The sequence shown here is derived from an EMBL/GenBank/DDBJ whole genome shotgun (WGS) entry which is preliminary data.</text>
</comment>
<proteinExistence type="predicted"/>
<feature type="region of interest" description="Disordered" evidence="1">
    <location>
        <begin position="41"/>
        <end position="78"/>
    </location>
</feature>
<feature type="compositionally biased region" description="Low complexity" evidence="1">
    <location>
        <begin position="43"/>
        <end position="58"/>
    </location>
</feature>
<name>A0A218WEM0_PUNGR</name>
<evidence type="ECO:0000313" key="2">
    <source>
        <dbReference type="EMBL" id="OWM70790.1"/>
    </source>
</evidence>
<protein>
    <submittedName>
        <fullName evidence="2">Uncharacterized protein</fullName>
    </submittedName>
</protein>
<organism evidence="2 3">
    <name type="scientific">Punica granatum</name>
    <name type="common">Pomegranate</name>
    <dbReference type="NCBI Taxonomy" id="22663"/>
    <lineage>
        <taxon>Eukaryota</taxon>
        <taxon>Viridiplantae</taxon>
        <taxon>Streptophyta</taxon>
        <taxon>Embryophyta</taxon>
        <taxon>Tracheophyta</taxon>
        <taxon>Spermatophyta</taxon>
        <taxon>Magnoliopsida</taxon>
        <taxon>eudicotyledons</taxon>
        <taxon>Gunneridae</taxon>
        <taxon>Pentapetalae</taxon>
        <taxon>rosids</taxon>
        <taxon>malvids</taxon>
        <taxon>Myrtales</taxon>
        <taxon>Lythraceae</taxon>
        <taxon>Punica</taxon>
    </lineage>
</organism>
<dbReference type="Proteomes" id="UP000197138">
    <property type="component" value="Unassembled WGS sequence"/>
</dbReference>
<dbReference type="EMBL" id="MTKT01004609">
    <property type="protein sequence ID" value="OWM70790.1"/>
    <property type="molecule type" value="Genomic_DNA"/>
</dbReference>